<organism evidence="1">
    <name type="scientific">marine sediment metagenome</name>
    <dbReference type="NCBI Taxonomy" id="412755"/>
    <lineage>
        <taxon>unclassified sequences</taxon>
        <taxon>metagenomes</taxon>
        <taxon>ecological metagenomes</taxon>
    </lineage>
</organism>
<accession>X1VYP1</accession>
<sequence length="113" mass="13374">MPSLECIRVLRMGVSGVKKDLSYLNAFNPKILREARRIINHGITVEDIDEFLKQPFEPKKIYNPQPRPNLSMLRRPCCDDKEENEFFRLRTILRFNRNEYGPSFEEAGIELFI</sequence>
<evidence type="ECO:0000313" key="1">
    <source>
        <dbReference type="EMBL" id="GAJ24751.1"/>
    </source>
</evidence>
<proteinExistence type="predicted"/>
<name>X1VYP1_9ZZZZ</name>
<reference evidence="1" key="1">
    <citation type="journal article" date="2014" name="Front. Microbiol.">
        <title>High frequency of phylogenetically diverse reductive dehalogenase-homologous genes in deep subseafloor sedimentary metagenomes.</title>
        <authorList>
            <person name="Kawai M."/>
            <person name="Futagami T."/>
            <person name="Toyoda A."/>
            <person name="Takaki Y."/>
            <person name="Nishi S."/>
            <person name="Hori S."/>
            <person name="Arai W."/>
            <person name="Tsubouchi T."/>
            <person name="Morono Y."/>
            <person name="Uchiyama I."/>
            <person name="Ito T."/>
            <person name="Fujiyama A."/>
            <person name="Inagaki F."/>
            <person name="Takami H."/>
        </authorList>
    </citation>
    <scope>NUCLEOTIDE SEQUENCE</scope>
    <source>
        <strain evidence="1">Expedition CK06-06</strain>
    </source>
</reference>
<protein>
    <submittedName>
        <fullName evidence="1">Uncharacterized protein</fullName>
    </submittedName>
</protein>
<dbReference type="EMBL" id="BARW01036153">
    <property type="protein sequence ID" value="GAJ24751.1"/>
    <property type="molecule type" value="Genomic_DNA"/>
</dbReference>
<dbReference type="AlphaFoldDB" id="X1VYP1"/>
<comment type="caution">
    <text evidence="1">The sequence shown here is derived from an EMBL/GenBank/DDBJ whole genome shotgun (WGS) entry which is preliminary data.</text>
</comment>
<gene>
    <name evidence="1" type="ORF">S12H4_56198</name>
</gene>